<reference evidence="1 2" key="1">
    <citation type="submission" date="2018-07" db="EMBL/GenBank/DDBJ databases">
        <title>Rhodosalinus sp. strain E84T genomic sequence and assembly.</title>
        <authorList>
            <person name="Liu Z.-W."/>
            <person name="Lu D.-C."/>
        </authorList>
    </citation>
    <scope>NUCLEOTIDE SEQUENCE [LARGE SCALE GENOMIC DNA]</scope>
    <source>
        <strain evidence="1 2">E84</strain>
    </source>
</reference>
<dbReference type="Pfam" id="PF13578">
    <property type="entry name" value="Methyltransf_24"/>
    <property type="match status" value="1"/>
</dbReference>
<comment type="caution">
    <text evidence="1">The sequence shown here is derived from an EMBL/GenBank/DDBJ whole genome shotgun (WGS) entry which is preliminary data.</text>
</comment>
<dbReference type="RefSeq" id="WP_113287895.1">
    <property type="nucleotide sequence ID" value="NZ_QNTQ01000002.1"/>
</dbReference>
<keyword evidence="1" id="KW-0808">Transferase</keyword>
<name>A0A365UC98_9RHOB</name>
<dbReference type="AlphaFoldDB" id="A0A365UC98"/>
<evidence type="ECO:0000313" key="2">
    <source>
        <dbReference type="Proteomes" id="UP000253370"/>
    </source>
</evidence>
<dbReference type="InterPro" id="IPR029063">
    <property type="entry name" value="SAM-dependent_MTases_sf"/>
</dbReference>
<protein>
    <submittedName>
        <fullName evidence="1">Class I SAM-dependent methyltransferase</fullName>
    </submittedName>
</protein>
<dbReference type="OrthoDB" id="9816424at2"/>
<dbReference type="GO" id="GO:0032259">
    <property type="term" value="P:methylation"/>
    <property type="evidence" value="ECO:0007669"/>
    <property type="project" value="UniProtKB-KW"/>
</dbReference>
<evidence type="ECO:0000313" key="1">
    <source>
        <dbReference type="EMBL" id="RBI87047.1"/>
    </source>
</evidence>
<dbReference type="Gene3D" id="3.40.50.150">
    <property type="entry name" value="Vaccinia Virus protein VP39"/>
    <property type="match status" value="1"/>
</dbReference>
<dbReference type="CDD" id="cd02440">
    <property type="entry name" value="AdoMet_MTases"/>
    <property type="match status" value="1"/>
</dbReference>
<keyword evidence="1" id="KW-0489">Methyltransferase</keyword>
<organism evidence="1 2">
    <name type="scientific">Rhodosalinus halophilus</name>
    <dbReference type="NCBI Taxonomy" id="2259333"/>
    <lineage>
        <taxon>Bacteria</taxon>
        <taxon>Pseudomonadati</taxon>
        <taxon>Pseudomonadota</taxon>
        <taxon>Alphaproteobacteria</taxon>
        <taxon>Rhodobacterales</taxon>
        <taxon>Paracoccaceae</taxon>
        <taxon>Rhodosalinus</taxon>
    </lineage>
</organism>
<dbReference type="Proteomes" id="UP000253370">
    <property type="component" value="Unassembled WGS sequence"/>
</dbReference>
<dbReference type="GO" id="GO:0008168">
    <property type="term" value="F:methyltransferase activity"/>
    <property type="evidence" value="ECO:0007669"/>
    <property type="project" value="UniProtKB-KW"/>
</dbReference>
<keyword evidence="2" id="KW-1185">Reference proteome</keyword>
<gene>
    <name evidence="1" type="ORF">DRV85_02675</name>
</gene>
<accession>A0A365UC98</accession>
<proteinExistence type="predicted"/>
<sequence>MKKYRFEEGDVAADIRGKYAYDGELLAIYAGNDGPEVHKWHHYIPLYDRYFARFRGTSVRFLEIGVAKGGSLQMWRRWLGEAAVIFGIDVNPDCARFDGEAGEVRIGSQTDPDFLDAVVAEMGGLDLVLDDGSHRMTHVRRSFEHLFPRLSAGGIYMIEDLHTAYWPKFGGGYGTSGNFFRYMAEVADDMHHWYHGQGERRAGLGAHVSGMHIHDSIAVFEKGPVHRPVHSRVGA</sequence>
<dbReference type="EMBL" id="QNTQ01000002">
    <property type="protein sequence ID" value="RBI87047.1"/>
    <property type="molecule type" value="Genomic_DNA"/>
</dbReference>
<dbReference type="SUPFAM" id="SSF53335">
    <property type="entry name" value="S-adenosyl-L-methionine-dependent methyltransferases"/>
    <property type="match status" value="1"/>
</dbReference>